<evidence type="ECO:0000313" key="2">
    <source>
        <dbReference type="Proteomes" id="UP000615446"/>
    </source>
</evidence>
<proteinExistence type="predicted"/>
<reference evidence="1" key="1">
    <citation type="submission" date="2019-10" db="EMBL/GenBank/DDBJ databases">
        <title>Conservation and host-specific expression of non-tandemly repeated heterogenous ribosome RNA gene in arbuscular mycorrhizal fungi.</title>
        <authorList>
            <person name="Maeda T."/>
            <person name="Kobayashi Y."/>
            <person name="Nakagawa T."/>
            <person name="Ezawa T."/>
            <person name="Yamaguchi K."/>
            <person name="Bino T."/>
            <person name="Nishimoto Y."/>
            <person name="Shigenobu S."/>
            <person name="Kawaguchi M."/>
        </authorList>
    </citation>
    <scope>NUCLEOTIDE SEQUENCE</scope>
    <source>
        <strain evidence="1">HR1</strain>
    </source>
</reference>
<dbReference type="EMBL" id="BLAL01000004">
    <property type="protein sequence ID" value="GES72868.1"/>
    <property type="molecule type" value="Genomic_DNA"/>
</dbReference>
<dbReference type="OrthoDB" id="2303598at2759"/>
<comment type="caution">
    <text evidence="1">The sequence shown here is derived from an EMBL/GenBank/DDBJ whole genome shotgun (WGS) entry which is preliminary data.</text>
</comment>
<sequence length="184" mass="21288">MTLPEYSNMIKNLDWKSCNIKAGSSPADELVSKDVDIDGLKSFEILGLYFLISLWYDSIDRTWISLDKLTFQELICDEDCSFYVFSALNKLNTEESVTLEIYILGEIKIDLSGKSQISLILKLELVMFKHHDSCAKDSIFLCTCRITILKKQVMKGAYDYEELVSEFEECVKIDVRLVIYIYIR</sequence>
<dbReference type="AlphaFoldDB" id="A0A8H3KRM9"/>
<protein>
    <submittedName>
        <fullName evidence="1">Uncharacterized protein</fullName>
    </submittedName>
</protein>
<evidence type="ECO:0000313" key="1">
    <source>
        <dbReference type="EMBL" id="GES72868.1"/>
    </source>
</evidence>
<organism evidence="1 2">
    <name type="scientific">Rhizophagus clarus</name>
    <dbReference type="NCBI Taxonomy" id="94130"/>
    <lineage>
        <taxon>Eukaryota</taxon>
        <taxon>Fungi</taxon>
        <taxon>Fungi incertae sedis</taxon>
        <taxon>Mucoromycota</taxon>
        <taxon>Glomeromycotina</taxon>
        <taxon>Glomeromycetes</taxon>
        <taxon>Glomerales</taxon>
        <taxon>Glomeraceae</taxon>
        <taxon>Rhizophagus</taxon>
    </lineage>
</organism>
<accession>A0A8H3KRM9</accession>
<gene>
    <name evidence="1" type="ORF">RCL2_000041200</name>
</gene>
<name>A0A8H3KRM9_9GLOM</name>
<dbReference type="Proteomes" id="UP000615446">
    <property type="component" value="Unassembled WGS sequence"/>
</dbReference>